<reference evidence="1 2" key="1">
    <citation type="journal article" date="2014" name="Environ. Microbiol.">
        <title>Comparative genomics of the marine bacterial genus Glaciecola reveals the high degree of genomic diversity and genomic characteristic for cold adaptation.</title>
        <authorList>
            <person name="Qin Q.L."/>
            <person name="Xie B.B."/>
            <person name="Yu Y."/>
            <person name="Shu Y.L."/>
            <person name="Rong J.C."/>
            <person name="Zhang Y.J."/>
            <person name="Zhao D.L."/>
            <person name="Chen X.L."/>
            <person name="Zhang X.Y."/>
            <person name="Chen B."/>
            <person name="Zhou B.C."/>
            <person name="Zhang Y.Z."/>
        </authorList>
    </citation>
    <scope>NUCLEOTIDE SEQUENCE [LARGE SCALE GENOMIC DNA]</scope>
    <source>
        <strain evidence="1 2">NO2</strain>
    </source>
</reference>
<keyword evidence="2" id="KW-1185">Reference proteome</keyword>
<name>A0ABQ0I884_9ALTE</name>
<comment type="caution">
    <text evidence="1">The sequence shown here is derived from an EMBL/GenBank/DDBJ whole genome shotgun (WGS) entry which is preliminary data.</text>
</comment>
<sequence>MLSTTTSATLIFIRLFLKKISASTEHIKQRNRNLLAREVLIKKGDAIKN</sequence>
<organism evidence="1 2">
    <name type="scientific">Paraglaciecola agarilytica NO2</name>
    <dbReference type="NCBI Taxonomy" id="1125747"/>
    <lineage>
        <taxon>Bacteria</taxon>
        <taxon>Pseudomonadati</taxon>
        <taxon>Pseudomonadota</taxon>
        <taxon>Gammaproteobacteria</taxon>
        <taxon>Alteromonadales</taxon>
        <taxon>Alteromonadaceae</taxon>
        <taxon>Paraglaciecola</taxon>
    </lineage>
</organism>
<evidence type="ECO:0000313" key="2">
    <source>
        <dbReference type="Proteomes" id="UP000008372"/>
    </source>
</evidence>
<evidence type="ECO:0000313" key="1">
    <source>
        <dbReference type="EMBL" id="GAC05500.1"/>
    </source>
</evidence>
<accession>A0ABQ0I884</accession>
<proteinExistence type="predicted"/>
<gene>
    <name evidence="1" type="ORF">GAGA_2656</name>
</gene>
<protein>
    <submittedName>
        <fullName evidence="1">Uncharacterized protein</fullName>
    </submittedName>
</protein>
<dbReference type="EMBL" id="BAEK01000038">
    <property type="protein sequence ID" value="GAC05500.1"/>
    <property type="molecule type" value="Genomic_DNA"/>
</dbReference>
<dbReference type="Proteomes" id="UP000008372">
    <property type="component" value="Unassembled WGS sequence"/>
</dbReference>